<organism evidence="1 2">
    <name type="scientific">Faecalibacterium prausnitzii M21/2</name>
    <dbReference type="NCBI Taxonomy" id="411485"/>
    <lineage>
        <taxon>Bacteria</taxon>
        <taxon>Bacillati</taxon>
        <taxon>Bacillota</taxon>
        <taxon>Clostridia</taxon>
        <taxon>Eubacteriales</taxon>
        <taxon>Oscillospiraceae</taxon>
        <taxon>Faecalibacterium</taxon>
    </lineage>
</organism>
<dbReference type="Proteomes" id="UP000005945">
    <property type="component" value="Unassembled WGS sequence"/>
</dbReference>
<comment type="caution">
    <text evidence="1">The sequence shown here is derived from an EMBL/GenBank/DDBJ whole genome shotgun (WGS) entry which is preliminary data.</text>
</comment>
<dbReference type="HOGENOM" id="CLU_3396607_0_0_9"/>
<dbReference type="AlphaFoldDB" id="A8S7Z0"/>
<protein>
    <submittedName>
        <fullName evidence="1">Uncharacterized protein</fullName>
    </submittedName>
</protein>
<dbReference type="EMBL" id="ABED02000018">
    <property type="protein sequence ID" value="EDP22587.1"/>
    <property type="molecule type" value="Genomic_DNA"/>
</dbReference>
<gene>
    <name evidence="1" type="ORF">FAEPRAM212_00594</name>
</gene>
<accession>A8S7Z0</accession>
<reference evidence="1 2" key="2">
    <citation type="submission" date="2007-09" db="EMBL/GenBank/DDBJ databases">
        <authorList>
            <person name="Fulton L."/>
            <person name="Clifton S."/>
            <person name="Fulton B."/>
            <person name="Xu J."/>
            <person name="Minx P."/>
            <person name="Pepin K.H."/>
            <person name="Johnson M."/>
            <person name="Thiruvilangam P."/>
            <person name="Bhonagiri V."/>
            <person name="Nash W.E."/>
            <person name="Mardis E.R."/>
            <person name="Wilson R.K."/>
        </authorList>
    </citation>
    <scope>NUCLEOTIDE SEQUENCE [LARGE SCALE GENOMIC DNA]</scope>
    <source>
        <strain evidence="1 2">M21/2</strain>
    </source>
</reference>
<name>A8S7Z0_9FIRM</name>
<sequence>MIVSAVAAVVSAWILRRQEKKLKEQIWNEYQ</sequence>
<evidence type="ECO:0000313" key="2">
    <source>
        <dbReference type="Proteomes" id="UP000005945"/>
    </source>
</evidence>
<evidence type="ECO:0000313" key="1">
    <source>
        <dbReference type="EMBL" id="EDP22587.1"/>
    </source>
</evidence>
<proteinExistence type="predicted"/>
<reference evidence="1 2" key="1">
    <citation type="submission" date="2007-09" db="EMBL/GenBank/DDBJ databases">
        <title>Draft genome sequence of Faecalibacterium prausnitzii M21/2.</title>
        <authorList>
            <person name="Sudarsanam P."/>
            <person name="Ley R."/>
            <person name="Guruge J."/>
            <person name="Turnbaugh P.J."/>
            <person name="Mahowald M."/>
            <person name="Liep D."/>
            <person name="Gordon J."/>
        </authorList>
    </citation>
    <scope>NUCLEOTIDE SEQUENCE [LARGE SCALE GENOMIC DNA]</scope>
    <source>
        <strain evidence="1 2">M21/2</strain>
    </source>
</reference>